<dbReference type="Proteomes" id="UP001529510">
    <property type="component" value="Unassembled WGS sequence"/>
</dbReference>
<dbReference type="Pfam" id="PF00078">
    <property type="entry name" value="RVT_1"/>
    <property type="match status" value="1"/>
</dbReference>
<dbReference type="InterPro" id="IPR041588">
    <property type="entry name" value="Integrase_H2C2"/>
</dbReference>
<dbReference type="Pfam" id="PF17921">
    <property type="entry name" value="Integrase_H2C2"/>
    <property type="match status" value="1"/>
</dbReference>
<dbReference type="PROSITE" id="PS50878">
    <property type="entry name" value="RT_POL"/>
    <property type="match status" value="1"/>
</dbReference>
<proteinExistence type="inferred from homology"/>
<dbReference type="AlphaFoldDB" id="A0ABD0P4H8"/>
<dbReference type="FunFam" id="1.10.340.70:FF:000001">
    <property type="entry name" value="Retrovirus-related Pol polyprotein from transposon gypsy-like Protein"/>
    <property type="match status" value="1"/>
</dbReference>
<keyword evidence="3" id="KW-0511">Multifunctional enzyme</keyword>
<sequence length="596" mass="67593">DCLKKLSKPVIATTHLSVCSTSVETPNSPQTLSIPPEYQVFQDVFSKVTATHLLPHRPWDCAIDLLPGAKLPKGRVYPLSIPKEYIQEALQQGFICPSTSPAVSSFFFVAKKDEGLRSCIDYRALNEQTVKFTYPLPLVPATLEEFKLDLRSGCNLIHIRRCDEWKTAFITPIGHYEYRVMPYGLSNSPSIFQNFMNELFQDMLNQFVIIYIDEILIYSPSLQDHHRHVTQVLQRLREYQLYLKAENCEFHKTTIHFLGYIITPAGVQMDQKKVDAVFYRRFISHYSQLSAPLTSLIHQKSKTLSWTPEARQAFQDLKQDFCAAPALTHPDPDLRFVVKVDAATLGVGTVLSQWRGEPLLLHPCAFFSKKLSPAEQNYDVGNRGLLAIKLALKEWRHWLEGTQRTYNISEKPQDLTLVRPAGHSFSPGSVLPSPTDQETRIPKPMRCPTFIKLIYNRMNLNPSYLPQYFPPQIEAATQTEPAPPGGPEGKIFIPTSLRPALLDSVHTSPGSGHPGSYQTLTLLKNHYWWPKMAQDVARYVKGCSVCTITLTPCRLPKGKLVPLPIPRRPWSHLGIDFATDLPPSNRYSTIFVVVDR</sequence>
<comment type="similarity">
    <text evidence="1">Belongs to the beta type-B retroviral polymerase family. HERV class-II K(HML-2) pol subfamily.</text>
</comment>
<feature type="non-terminal residue" evidence="6">
    <location>
        <position position="596"/>
    </location>
</feature>
<dbReference type="InterPro" id="IPR041577">
    <property type="entry name" value="RT_RNaseH_2"/>
</dbReference>
<accession>A0ABD0P4H8</accession>
<gene>
    <name evidence="6" type="ORF">M9458_037220</name>
</gene>
<comment type="caution">
    <text evidence="6">The sequence shown here is derived from an EMBL/GenBank/DDBJ whole genome shotgun (WGS) entry which is preliminary data.</text>
</comment>
<feature type="non-terminal residue" evidence="6">
    <location>
        <position position="1"/>
    </location>
</feature>
<evidence type="ECO:0000256" key="3">
    <source>
        <dbReference type="ARBA" id="ARBA00023268"/>
    </source>
</evidence>
<dbReference type="GO" id="GO:0004523">
    <property type="term" value="F:RNA-DNA hybrid ribonuclease activity"/>
    <property type="evidence" value="ECO:0007669"/>
    <property type="project" value="UniProtKB-EC"/>
</dbReference>
<dbReference type="InterPro" id="IPR000477">
    <property type="entry name" value="RT_dom"/>
</dbReference>
<dbReference type="CDD" id="cd01647">
    <property type="entry name" value="RT_LTR"/>
    <property type="match status" value="1"/>
</dbReference>
<evidence type="ECO:0000313" key="7">
    <source>
        <dbReference type="Proteomes" id="UP001529510"/>
    </source>
</evidence>
<keyword evidence="7" id="KW-1185">Reference proteome</keyword>
<dbReference type="FunFam" id="3.30.70.270:FF:000003">
    <property type="entry name" value="Transposon Ty3-G Gag-Pol polyprotein"/>
    <property type="match status" value="1"/>
</dbReference>
<dbReference type="InterPro" id="IPR043128">
    <property type="entry name" value="Rev_trsase/Diguanyl_cyclase"/>
</dbReference>
<dbReference type="Gene3D" id="1.10.340.70">
    <property type="match status" value="1"/>
</dbReference>
<evidence type="ECO:0000259" key="5">
    <source>
        <dbReference type="PROSITE" id="PS50878"/>
    </source>
</evidence>
<dbReference type="Pfam" id="PF17919">
    <property type="entry name" value="RT_RNaseH_2"/>
    <property type="match status" value="1"/>
</dbReference>
<dbReference type="SUPFAM" id="SSF56672">
    <property type="entry name" value="DNA/RNA polymerases"/>
    <property type="match status" value="1"/>
</dbReference>
<evidence type="ECO:0000256" key="1">
    <source>
        <dbReference type="ARBA" id="ARBA00010879"/>
    </source>
</evidence>
<dbReference type="InterPro" id="IPR050951">
    <property type="entry name" value="Retrovirus_Pol_polyprotein"/>
</dbReference>
<dbReference type="EC" id="3.1.26.4" evidence="2"/>
<evidence type="ECO:0000256" key="2">
    <source>
        <dbReference type="ARBA" id="ARBA00012180"/>
    </source>
</evidence>
<dbReference type="InterPro" id="IPR043502">
    <property type="entry name" value="DNA/RNA_pol_sf"/>
</dbReference>
<dbReference type="PANTHER" id="PTHR37984">
    <property type="entry name" value="PROTEIN CBG26694"/>
    <property type="match status" value="1"/>
</dbReference>
<evidence type="ECO:0000313" key="6">
    <source>
        <dbReference type="EMBL" id="KAL0168998.1"/>
    </source>
</evidence>
<dbReference type="Gene3D" id="3.10.10.10">
    <property type="entry name" value="HIV Type 1 Reverse Transcriptase, subunit A, domain 1"/>
    <property type="match status" value="1"/>
</dbReference>
<feature type="domain" description="Reverse transcriptase" evidence="5">
    <location>
        <begin position="1"/>
        <end position="262"/>
    </location>
</feature>
<dbReference type="Gene3D" id="3.30.70.270">
    <property type="match status" value="2"/>
</dbReference>
<dbReference type="EMBL" id="JAMKFB020000018">
    <property type="protein sequence ID" value="KAL0168998.1"/>
    <property type="molecule type" value="Genomic_DNA"/>
</dbReference>
<reference evidence="6 7" key="1">
    <citation type="submission" date="2024-05" db="EMBL/GenBank/DDBJ databases">
        <title>Genome sequencing and assembly of Indian major carp, Cirrhinus mrigala (Hamilton, 1822).</title>
        <authorList>
            <person name="Mohindra V."/>
            <person name="Chowdhury L.M."/>
            <person name="Lal K."/>
            <person name="Jena J.K."/>
        </authorList>
    </citation>
    <scope>NUCLEOTIDE SEQUENCE [LARGE SCALE GENOMIC DNA]</scope>
    <source>
        <strain evidence="6">CM1030</strain>
        <tissue evidence="6">Blood</tissue>
    </source>
</reference>
<organism evidence="6 7">
    <name type="scientific">Cirrhinus mrigala</name>
    <name type="common">Mrigala</name>
    <dbReference type="NCBI Taxonomy" id="683832"/>
    <lineage>
        <taxon>Eukaryota</taxon>
        <taxon>Metazoa</taxon>
        <taxon>Chordata</taxon>
        <taxon>Craniata</taxon>
        <taxon>Vertebrata</taxon>
        <taxon>Euteleostomi</taxon>
        <taxon>Actinopterygii</taxon>
        <taxon>Neopterygii</taxon>
        <taxon>Teleostei</taxon>
        <taxon>Ostariophysi</taxon>
        <taxon>Cypriniformes</taxon>
        <taxon>Cyprinidae</taxon>
        <taxon>Labeoninae</taxon>
        <taxon>Labeonini</taxon>
        <taxon>Cirrhinus</taxon>
    </lineage>
</organism>
<name>A0ABD0P4H8_CIRMR</name>
<evidence type="ECO:0000256" key="4">
    <source>
        <dbReference type="ARBA" id="ARBA00039658"/>
    </source>
</evidence>
<protein>
    <recommendedName>
        <fullName evidence="4">Gypsy retrotransposon integrase-like protein 1</fullName>
        <ecNumber evidence="2">3.1.26.4</ecNumber>
    </recommendedName>
</protein>
<dbReference type="PANTHER" id="PTHR37984:SF5">
    <property type="entry name" value="PROTEIN NYNRIN-LIKE"/>
    <property type="match status" value="1"/>
</dbReference>